<proteinExistence type="predicted"/>
<reference evidence="2 4" key="2">
    <citation type="journal article" date="2014" name="BMC Genomics">
        <title>An improved genome release (version Mt4.0) for the model legume Medicago truncatula.</title>
        <authorList>
            <person name="Tang H."/>
            <person name="Krishnakumar V."/>
            <person name="Bidwell S."/>
            <person name="Rosen B."/>
            <person name="Chan A."/>
            <person name="Zhou S."/>
            <person name="Gentzbittel L."/>
            <person name="Childs K.L."/>
            <person name="Yandell M."/>
            <person name="Gundlach H."/>
            <person name="Mayer K.F."/>
            <person name="Schwartz D.C."/>
            <person name="Town C.D."/>
        </authorList>
    </citation>
    <scope>GENOME REANNOTATION</scope>
    <source>
        <strain evidence="2">A17</strain>
        <strain evidence="3 4">cv. Jemalong A17</strain>
    </source>
</reference>
<reference evidence="2 4" key="1">
    <citation type="journal article" date="2011" name="Nature">
        <title>The Medicago genome provides insight into the evolution of rhizobial symbioses.</title>
        <authorList>
            <person name="Young N.D."/>
            <person name="Debelle F."/>
            <person name="Oldroyd G.E."/>
            <person name="Geurts R."/>
            <person name="Cannon S.B."/>
            <person name="Udvardi M.K."/>
            <person name="Benedito V.A."/>
            <person name="Mayer K.F."/>
            <person name="Gouzy J."/>
            <person name="Schoof H."/>
            <person name="Van de Peer Y."/>
            <person name="Proost S."/>
            <person name="Cook D.R."/>
            <person name="Meyers B.C."/>
            <person name="Spannagl M."/>
            <person name="Cheung F."/>
            <person name="De Mita S."/>
            <person name="Krishnakumar V."/>
            <person name="Gundlach H."/>
            <person name="Zhou S."/>
            <person name="Mudge J."/>
            <person name="Bharti A.K."/>
            <person name="Murray J.D."/>
            <person name="Naoumkina M.A."/>
            <person name="Rosen B."/>
            <person name="Silverstein K.A."/>
            <person name="Tang H."/>
            <person name="Rombauts S."/>
            <person name="Zhao P.X."/>
            <person name="Zhou P."/>
            <person name="Barbe V."/>
            <person name="Bardou P."/>
            <person name="Bechner M."/>
            <person name="Bellec A."/>
            <person name="Berger A."/>
            <person name="Berges H."/>
            <person name="Bidwell S."/>
            <person name="Bisseling T."/>
            <person name="Choisne N."/>
            <person name="Couloux A."/>
            <person name="Denny R."/>
            <person name="Deshpande S."/>
            <person name="Dai X."/>
            <person name="Doyle J.J."/>
            <person name="Dudez A.M."/>
            <person name="Farmer A.D."/>
            <person name="Fouteau S."/>
            <person name="Franken C."/>
            <person name="Gibelin C."/>
            <person name="Gish J."/>
            <person name="Goldstein S."/>
            <person name="Gonzalez A.J."/>
            <person name="Green P.J."/>
            <person name="Hallab A."/>
            <person name="Hartog M."/>
            <person name="Hua A."/>
            <person name="Humphray S.J."/>
            <person name="Jeong D.H."/>
            <person name="Jing Y."/>
            <person name="Jocker A."/>
            <person name="Kenton S.M."/>
            <person name="Kim D.J."/>
            <person name="Klee K."/>
            <person name="Lai H."/>
            <person name="Lang C."/>
            <person name="Lin S."/>
            <person name="Macmil S.L."/>
            <person name="Magdelenat G."/>
            <person name="Matthews L."/>
            <person name="McCorrison J."/>
            <person name="Monaghan E.L."/>
            <person name="Mun J.H."/>
            <person name="Najar F.Z."/>
            <person name="Nicholson C."/>
            <person name="Noirot C."/>
            <person name="O'Bleness M."/>
            <person name="Paule C.R."/>
            <person name="Poulain J."/>
            <person name="Prion F."/>
            <person name="Qin B."/>
            <person name="Qu C."/>
            <person name="Retzel E.F."/>
            <person name="Riddle C."/>
            <person name="Sallet E."/>
            <person name="Samain S."/>
            <person name="Samson N."/>
            <person name="Sanders I."/>
            <person name="Saurat O."/>
            <person name="Scarpelli C."/>
            <person name="Schiex T."/>
            <person name="Segurens B."/>
            <person name="Severin A.J."/>
            <person name="Sherrier D.J."/>
            <person name="Shi R."/>
            <person name="Sims S."/>
            <person name="Singer S.R."/>
            <person name="Sinharoy S."/>
            <person name="Sterck L."/>
            <person name="Viollet A."/>
            <person name="Wang B.B."/>
            <person name="Wang K."/>
            <person name="Wang M."/>
            <person name="Wang X."/>
            <person name="Warfsmann J."/>
            <person name="Weissenbach J."/>
            <person name="White D.D."/>
            <person name="White J.D."/>
            <person name="Wiley G.B."/>
            <person name="Wincker P."/>
            <person name="Xing Y."/>
            <person name="Yang L."/>
            <person name="Yao Z."/>
            <person name="Ying F."/>
            <person name="Zhai J."/>
            <person name="Zhou L."/>
            <person name="Zuber A."/>
            <person name="Denarie J."/>
            <person name="Dixon R.A."/>
            <person name="May G.D."/>
            <person name="Schwartz D.C."/>
            <person name="Rogers J."/>
            <person name="Quetier F."/>
            <person name="Town C.D."/>
            <person name="Roe B.A."/>
        </authorList>
    </citation>
    <scope>NUCLEOTIDE SEQUENCE [LARGE SCALE GENOMIC DNA]</scope>
    <source>
        <strain evidence="2">A17</strain>
        <strain evidence="3 4">cv. Jemalong A17</strain>
    </source>
</reference>
<dbReference type="STRING" id="3880.A0A072TXP3"/>
<gene>
    <name evidence="2" type="ordered locus">MTR_7g035425</name>
</gene>
<dbReference type="HOGENOM" id="CLU_817288_0_0_1"/>
<evidence type="ECO:0000313" key="2">
    <source>
        <dbReference type="EMBL" id="KEH22269.1"/>
    </source>
</evidence>
<name>A0A072TXP3_MEDTR</name>
<evidence type="ECO:0000313" key="4">
    <source>
        <dbReference type="Proteomes" id="UP000002051"/>
    </source>
</evidence>
<feature type="region of interest" description="Disordered" evidence="1">
    <location>
        <begin position="1"/>
        <end position="43"/>
    </location>
</feature>
<evidence type="ECO:0000256" key="1">
    <source>
        <dbReference type="SAM" id="MobiDB-lite"/>
    </source>
</evidence>
<protein>
    <recommendedName>
        <fullName evidence="5">Transposase, Ptta/En/Spm, plant</fullName>
    </recommendedName>
</protein>
<feature type="compositionally biased region" description="Polar residues" evidence="1">
    <location>
        <begin position="22"/>
        <end position="36"/>
    </location>
</feature>
<dbReference type="PRINTS" id="PR01217">
    <property type="entry name" value="PRICHEXTENSN"/>
</dbReference>
<evidence type="ECO:0000313" key="3">
    <source>
        <dbReference type="EnsemblPlants" id="KEH22269"/>
    </source>
</evidence>
<dbReference type="Proteomes" id="UP000002051">
    <property type="component" value="Unassembled WGS sequence"/>
</dbReference>
<dbReference type="EnsemblPlants" id="KEH22269">
    <property type="protein sequence ID" value="KEH22269"/>
    <property type="gene ID" value="MTR_7g035425"/>
</dbReference>
<organism evidence="2 4">
    <name type="scientific">Medicago truncatula</name>
    <name type="common">Barrel medic</name>
    <name type="synonym">Medicago tribuloides</name>
    <dbReference type="NCBI Taxonomy" id="3880"/>
    <lineage>
        <taxon>Eukaryota</taxon>
        <taxon>Viridiplantae</taxon>
        <taxon>Streptophyta</taxon>
        <taxon>Embryophyta</taxon>
        <taxon>Tracheophyta</taxon>
        <taxon>Spermatophyta</taxon>
        <taxon>Magnoliopsida</taxon>
        <taxon>eudicotyledons</taxon>
        <taxon>Gunneridae</taxon>
        <taxon>Pentapetalae</taxon>
        <taxon>rosids</taxon>
        <taxon>fabids</taxon>
        <taxon>Fabales</taxon>
        <taxon>Fabaceae</taxon>
        <taxon>Papilionoideae</taxon>
        <taxon>50 kb inversion clade</taxon>
        <taxon>NPAAA clade</taxon>
        <taxon>Hologalegina</taxon>
        <taxon>IRL clade</taxon>
        <taxon>Trifolieae</taxon>
        <taxon>Medicago</taxon>
    </lineage>
</organism>
<evidence type="ECO:0008006" key="5">
    <source>
        <dbReference type="Google" id="ProtNLM"/>
    </source>
</evidence>
<dbReference type="AlphaFoldDB" id="A0A072TXP3"/>
<dbReference type="EMBL" id="CM001223">
    <property type="protein sequence ID" value="KEH22269.1"/>
    <property type="molecule type" value="Genomic_DNA"/>
</dbReference>
<reference evidence="3" key="3">
    <citation type="submission" date="2015-04" db="UniProtKB">
        <authorList>
            <consortium name="EnsemblPlants"/>
        </authorList>
    </citation>
    <scope>IDENTIFICATION</scope>
    <source>
        <strain evidence="3">cv. Jemalong A17</strain>
    </source>
</reference>
<sequence>MQERDLPKSIQPCNKKKFIPLPTQNDPDSSTVQTPPTYCAPFPTYPLPPRPAQTHPSYPTQPLCPSPSQPIYISTPFPTRSTSAINSHSPNYRSHVPTQNPSLTTLTQPLGLSPTPPIYITTPFPTPSTPTVHSHSSNYPSHVPTQNPSFPTYTQPLLPSRTPPIYITTPFPTPTTSAVYSHSPNFGQRPFIPGPRSNTPGEFMNLLSPQPAATFVAKYIRLAIQTNFKQFWKTYKAVDKKLIFEWFQTKCVWKSPHDAHVKKNFHYRARHRFQDMMSTVRAKHARDPEWVPGWIGVNIWPRLLEHWATDPTFLKRSQIEKFNRVSEKGGCLHSGGSASS</sequence>
<keyword evidence="4" id="KW-1185">Reference proteome</keyword>
<accession>A0A072TXP3</accession>